<feature type="transmembrane region" description="Helical" evidence="1">
    <location>
        <begin position="187"/>
        <end position="205"/>
    </location>
</feature>
<feature type="transmembrane region" description="Helical" evidence="1">
    <location>
        <begin position="371"/>
        <end position="390"/>
    </location>
</feature>
<evidence type="ECO:0000256" key="1">
    <source>
        <dbReference type="SAM" id="Phobius"/>
    </source>
</evidence>
<feature type="transmembrane region" description="Helical" evidence="1">
    <location>
        <begin position="217"/>
        <end position="236"/>
    </location>
</feature>
<keyword evidence="3" id="KW-1185">Reference proteome</keyword>
<proteinExistence type="predicted"/>
<name>A0ABT3WIX1_9PROT</name>
<feature type="transmembrane region" description="Helical" evidence="1">
    <location>
        <begin position="157"/>
        <end position="175"/>
    </location>
</feature>
<sequence length="436" mass="45573">MGAVRYGGGALGGDGVSGAGAAAKAGMVAGGGRLMALAAVSFSSGLFASPVLFGLFCWPFLVVWVLWASRRPAQAGRMARLGFGLSLLALLGCSSGMTWGQALCLAMEACVPVLLFSLWTGPEPAQEKASFREGMEAYLPFFVTGCVFMGLLLRPPLAALFFDGAGTVLLAWWDGRATRRALPAWEMVRLRLSGVILAGLGLAVMPGGDVFSSHETAMQVGQVLALTGLCMMAGLGSAVSSRAELVLLDVGLRFVPLFLMTLLAMTPFTHLLMVIAGLLAMASLLLARSGVFPLLPWLTGLGLLAAGTGQMLCLLMLYVAALLAAALRLGCNGFLPSGQTVLPGGLALLPVQMVLPVVMVVLVVLAPLLDWWALAGLLLCMMLGLWQLKLETMPQSLLMVWQRGGPLMRGLLCLLGLLALLAVAFLASPVLKGYSP</sequence>
<feature type="transmembrane region" description="Helical" evidence="1">
    <location>
        <begin position="79"/>
        <end position="99"/>
    </location>
</feature>
<keyword evidence="1" id="KW-0812">Transmembrane</keyword>
<dbReference type="RefSeq" id="WP_266116769.1">
    <property type="nucleotide sequence ID" value="NZ_JANIDY010000002.1"/>
</dbReference>
<accession>A0ABT3WIX1</accession>
<evidence type="ECO:0000313" key="3">
    <source>
        <dbReference type="Proteomes" id="UP001165576"/>
    </source>
</evidence>
<keyword evidence="1" id="KW-1133">Transmembrane helix</keyword>
<dbReference type="EMBL" id="JANIDY010000002">
    <property type="protein sequence ID" value="MCX5618274.1"/>
    <property type="molecule type" value="Genomic_DNA"/>
</dbReference>
<feature type="transmembrane region" description="Helical" evidence="1">
    <location>
        <begin position="34"/>
        <end position="67"/>
    </location>
</feature>
<feature type="transmembrane region" description="Helical" evidence="1">
    <location>
        <begin position="257"/>
        <end position="287"/>
    </location>
</feature>
<keyword evidence="1" id="KW-0472">Membrane</keyword>
<dbReference type="Proteomes" id="UP001165576">
    <property type="component" value="Unassembled WGS sequence"/>
</dbReference>
<feature type="transmembrane region" description="Helical" evidence="1">
    <location>
        <begin position="307"/>
        <end position="329"/>
    </location>
</feature>
<feature type="transmembrane region" description="Helical" evidence="1">
    <location>
        <begin position="411"/>
        <end position="431"/>
    </location>
</feature>
<evidence type="ECO:0000313" key="2">
    <source>
        <dbReference type="EMBL" id="MCX5618274.1"/>
    </source>
</evidence>
<organism evidence="2 3">
    <name type="scientific">Bombella pluederhausensis</name>
    <dbReference type="NCBI Taxonomy" id="2967336"/>
    <lineage>
        <taxon>Bacteria</taxon>
        <taxon>Pseudomonadati</taxon>
        <taxon>Pseudomonadota</taxon>
        <taxon>Alphaproteobacteria</taxon>
        <taxon>Acetobacterales</taxon>
        <taxon>Acetobacteraceae</taxon>
        <taxon>Bombella</taxon>
    </lineage>
</organism>
<protein>
    <recommendedName>
        <fullName evidence="4">NADH:quinone oxidoreductase/Mrp antiporter membrane subunit domain-containing protein</fullName>
    </recommendedName>
</protein>
<reference evidence="2" key="1">
    <citation type="submission" date="2022-07" db="EMBL/GenBank/DDBJ databases">
        <title>Bombella genomes.</title>
        <authorList>
            <person name="Harer L."/>
            <person name="Styblova S."/>
            <person name="Ehrmann M."/>
        </authorList>
    </citation>
    <scope>NUCLEOTIDE SEQUENCE</scope>
    <source>
        <strain evidence="2">TMW 2.2543</strain>
    </source>
</reference>
<comment type="caution">
    <text evidence="2">The sequence shown here is derived from an EMBL/GenBank/DDBJ whole genome shotgun (WGS) entry which is preliminary data.</text>
</comment>
<evidence type="ECO:0008006" key="4">
    <source>
        <dbReference type="Google" id="ProtNLM"/>
    </source>
</evidence>
<gene>
    <name evidence="2" type="ORF">NQF86_06290</name>
</gene>
<feature type="transmembrane region" description="Helical" evidence="1">
    <location>
        <begin position="341"/>
        <end position="365"/>
    </location>
</feature>